<dbReference type="InterPro" id="IPR045088">
    <property type="entry name" value="ALAT1/2-like"/>
</dbReference>
<dbReference type="Gene3D" id="3.90.1150.10">
    <property type="entry name" value="Aspartate Aminotransferase, domain 1"/>
    <property type="match status" value="1"/>
</dbReference>
<dbReference type="InterPro" id="IPR015422">
    <property type="entry name" value="PyrdxlP-dep_Trfase_small"/>
</dbReference>
<keyword evidence="5" id="KW-0663">Pyridoxal phosphate</keyword>
<evidence type="ECO:0000256" key="4">
    <source>
        <dbReference type="ARBA" id="ARBA00022679"/>
    </source>
</evidence>
<dbReference type="Gene3D" id="1.10.287.1970">
    <property type="match status" value="1"/>
</dbReference>
<dbReference type="PANTHER" id="PTHR11751:SF29">
    <property type="entry name" value="ALANINE TRANSAMINASE"/>
    <property type="match status" value="1"/>
</dbReference>
<accession>A0A395GRY2</accession>
<dbReference type="RefSeq" id="XP_025572056.1">
    <property type="nucleotide sequence ID" value="XM_025720149.1"/>
</dbReference>
<comment type="similarity">
    <text evidence="6">Belongs to the class-I pyridoxal-phosphate-dependent aminotransferase family. Alanine aminotransferase subfamily.</text>
</comment>
<gene>
    <name evidence="11" type="ORF">BO80DRAFT_427998</name>
</gene>
<keyword evidence="12" id="KW-1185">Reference proteome</keyword>
<dbReference type="VEuPathDB" id="FungiDB:BO80DRAFT_427998"/>
<dbReference type="GO" id="GO:0030170">
    <property type="term" value="F:pyridoxal phosphate binding"/>
    <property type="evidence" value="ECO:0007669"/>
    <property type="project" value="InterPro"/>
</dbReference>
<dbReference type="FunFam" id="3.40.640.10:FF:000012">
    <property type="entry name" value="alanine aminotransferase 2"/>
    <property type="match status" value="1"/>
</dbReference>
<comment type="cofactor">
    <cofactor evidence="1">
        <name>pyridoxal 5'-phosphate</name>
        <dbReference type="ChEBI" id="CHEBI:597326"/>
    </cofactor>
</comment>
<evidence type="ECO:0000259" key="10">
    <source>
        <dbReference type="Pfam" id="PF00155"/>
    </source>
</evidence>
<keyword evidence="4 11" id="KW-0808">Transferase</keyword>
<dbReference type="FunFam" id="3.90.1150.10:FF:000010">
    <property type="entry name" value="Alanine aminotransferase 2"/>
    <property type="match status" value="1"/>
</dbReference>
<dbReference type="Gene3D" id="3.40.640.10">
    <property type="entry name" value="Type I PLP-dependent aspartate aminotransferase-like (Major domain)"/>
    <property type="match status" value="1"/>
</dbReference>
<evidence type="ECO:0000256" key="7">
    <source>
        <dbReference type="ARBA" id="ARBA00077894"/>
    </source>
</evidence>
<evidence type="ECO:0000256" key="8">
    <source>
        <dbReference type="ARBA" id="ARBA00078532"/>
    </source>
</evidence>
<organism evidence="11 12">
    <name type="scientific">Aspergillus ibericus CBS 121593</name>
    <dbReference type="NCBI Taxonomy" id="1448316"/>
    <lineage>
        <taxon>Eukaryota</taxon>
        <taxon>Fungi</taxon>
        <taxon>Dikarya</taxon>
        <taxon>Ascomycota</taxon>
        <taxon>Pezizomycotina</taxon>
        <taxon>Eurotiomycetes</taxon>
        <taxon>Eurotiomycetidae</taxon>
        <taxon>Eurotiales</taxon>
        <taxon>Aspergillaceae</taxon>
        <taxon>Aspergillus</taxon>
        <taxon>Aspergillus subgen. Circumdati</taxon>
    </lineage>
</organism>
<dbReference type="Pfam" id="PF00155">
    <property type="entry name" value="Aminotran_1_2"/>
    <property type="match status" value="1"/>
</dbReference>
<dbReference type="AlphaFoldDB" id="A0A395GRY2"/>
<dbReference type="FunFam" id="1.10.287.1970:FF:000001">
    <property type="entry name" value="Alanine aminotransferase 2"/>
    <property type="match status" value="1"/>
</dbReference>
<evidence type="ECO:0000256" key="9">
    <source>
        <dbReference type="ARBA" id="ARBA00080525"/>
    </source>
</evidence>
<dbReference type="GO" id="GO:0042853">
    <property type="term" value="P:L-alanine catabolic process"/>
    <property type="evidence" value="ECO:0007669"/>
    <property type="project" value="UniProtKB-UniPathway"/>
</dbReference>
<evidence type="ECO:0000256" key="6">
    <source>
        <dbReference type="ARBA" id="ARBA00025785"/>
    </source>
</evidence>
<dbReference type="GO" id="GO:0008483">
    <property type="term" value="F:transaminase activity"/>
    <property type="evidence" value="ECO:0007669"/>
    <property type="project" value="UniProtKB-KW"/>
</dbReference>
<dbReference type="CDD" id="cd00609">
    <property type="entry name" value="AAT_like"/>
    <property type="match status" value="1"/>
</dbReference>
<reference evidence="11 12" key="1">
    <citation type="submission" date="2018-02" db="EMBL/GenBank/DDBJ databases">
        <title>The genomes of Aspergillus section Nigri reveals drivers in fungal speciation.</title>
        <authorList>
            <consortium name="DOE Joint Genome Institute"/>
            <person name="Vesth T.C."/>
            <person name="Nybo J."/>
            <person name="Theobald S."/>
            <person name="Brandl J."/>
            <person name="Frisvad J.C."/>
            <person name="Nielsen K.F."/>
            <person name="Lyhne E.K."/>
            <person name="Kogle M.E."/>
            <person name="Kuo A."/>
            <person name="Riley R."/>
            <person name="Clum A."/>
            <person name="Nolan M."/>
            <person name="Lipzen A."/>
            <person name="Salamov A."/>
            <person name="Henrissat B."/>
            <person name="Wiebenga A."/>
            <person name="De vries R.P."/>
            <person name="Grigoriev I.V."/>
            <person name="Mortensen U.H."/>
            <person name="Andersen M.R."/>
            <person name="Baker S.E."/>
        </authorList>
    </citation>
    <scope>NUCLEOTIDE SEQUENCE [LARGE SCALE GENOMIC DNA]</scope>
    <source>
        <strain evidence="11 12">CBS 121593</strain>
    </source>
</reference>
<evidence type="ECO:0000256" key="1">
    <source>
        <dbReference type="ARBA" id="ARBA00001933"/>
    </source>
</evidence>
<sequence length="549" mass="60222">MTWQIKLASQLRASPLRCAVSRPNGGAWLSCHNTPRPFSSRASLPASSGLRDSTMTISLTTKRTLTASAPRRLTLDNVNPHVKAAKYAVRGELAVKAEEYRVKLEKGDKSLPFDSVIFANIGNPQQLDQKPISFFRQVLSLLENPTLLENPEALRTTFGYQQDVIDRAKVLLADVQSVGAYSHSQGAPIIRKSVAQFIEERDGFPANPQDLYLTGGASSGVSTLLNIICDGPSAGVLVPIPQYPLYTATLSLLDAQCVPYHLEEHKAWGTDVNAIRENLAQAKAAGTDVRAIVVINPGNPTGASLSAEDIKGVLDLAAEEKLVVIADEVYQTNVFTGEFISFKKRLRQLQQEVPGKYDNVELASLHSVSKGMVGECGHRGGYFELVGFDPEVAAQIYKYVSIMLCPPVIGQCLVELMVNPPKKGEPSHAVYQKEYNGIRDGLKQRAFALYEAFQRMEGVECQEPQGAMYLFPTITLPPKAIQAAKAENRAADEFYCLRLLDATGVCVVPGSGFGQKENTLHFRTTFLAPGTDWVERIVKFHSEFMAKYK</sequence>
<proteinExistence type="inferred from homology"/>
<dbReference type="Proteomes" id="UP000249402">
    <property type="component" value="Unassembled WGS sequence"/>
</dbReference>
<evidence type="ECO:0000256" key="3">
    <source>
        <dbReference type="ARBA" id="ARBA00022576"/>
    </source>
</evidence>
<dbReference type="OrthoDB" id="1732682at2759"/>
<dbReference type="UniPathway" id="UPA00528">
    <property type="reaction ID" value="UER00586"/>
</dbReference>
<comment type="subunit">
    <text evidence="2">Homodimer.</text>
</comment>
<dbReference type="InterPro" id="IPR015424">
    <property type="entry name" value="PyrdxlP-dep_Trfase"/>
</dbReference>
<dbReference type="EMBL" id="KZ824460">
    <property type="protein sequence ID" value="RAK97728.1"/>
    <property type="molecule type" value="Genomic_DNA"/>
</dbReference>
<feature type="domain" description="Aminotransferase class I/classII large" evidence="10">
    <location>
        <begin position="164"/>
        <end position="531"/>
    </location>
</feature>
<dbReference type="PANTHER" id="PTHR11751">
    <property type="entry name" value="ALANINE AMINOTRANSFERASE"/>
    <property type="match status" value="1"/>
</dbReference>
<dbReference type="GeneID" id="37225014"/>
<dbReference type="InterPro" id="IPR004839">
    <property type="entry name" value="Aminotransferase_I/II_large"/>
</dbReference>
<evidence type="ECO:0000256" key="5">
    <source>
        <dbReference type="ARBA" id="ARBA00022898"/>
    </source>
</evidence>
<evidence type="ECO:0000256" key="2">
    <source>
        <dbReference type="ARBA" id="ARBA00011738"/>
    </source>
</evidence>
<dbReference type="STRING" id="1448316.A0A395GRY2"/>
<evidence type="ECO:0000313" key="12">
    <source>
        <dbReference type="Proteomes" id="UP000249402"/>
    </source>
</evidence>
<dbReference type="SUPFAM" id="SSF53383">
    <property type="entry name" value="PLP-dependent transferases"/>
    <property type="match status" value="1"/>
</dbReference>
<evidence type="ECO:0000313" key="11">
    <source>
        <dbReference type="EMBL" id="RAK97728.1"/>
    </source>
</evidence>
<keyword evidence="3 11" id="KW-0032">Aminotransferase</keyword>
<name>A0A395GRY2_9EURO</name>
<dbReference type="InterPro" id="IPR015421">
    <property type="entry name" value="PyrdxlP-dep_Trfase_major"/>
</dbReference>
<protein>
    <recommendedName>
        <fullName evidence="7">Glutamate pyruvate transaminase</fullName>
    </recommendedName>
    <alternativeName>
        <fullName evidence="8">Glutamic--alanine transaminase</fullName>
    </alternativeName>
    <alternativeName>
        <fullName evidence="9">Glutamic--pyruvic transaminase</fullName>
    </alternativeName>
</protein>